<dbReference type="InterPro" id="IPR036567">
    <property type="entry name" value="RHF-like"/>
</dbReference>
<dbReference type="Proteomes" id="UP000182465">
    <property type="component" value="Unassembled WGS sequence"/>
</dbReference>
<dbReference type="InterPro" id="IPR003489">
    <property type="entry name" value="RHF/RaiA"/>
</dbReference>
<reference evidence="1" key="1">
    <citation type="journal article" date="2016" name="Environ. Microbiol.">
        <title>Genomic resolution of a cold subsurface aquifer community provides metabolic insights for novel microbes adapted to high CO concentrations.</title>
        <authorList>
            <person name="Probst A.J."/>
            <person name="Castelle C.J."/>
            <person name="Singh A."/>
            <person name="Brown C.T."/>
            <person name="Anantharaman K."/>
            <person name="Sharon I."/>
            <person name="Hug L.A."/>
            <person name="Burstein D."/>
            <person name="Emerson J.B."/>
            <person name="Thomas B.C."/>
            <person name="Banfield J.F."/>
        </authorList>
    </citation>
    <scope>NUCLEOTIDE SEQUENCE [LARGE SCALE GENOMIC DNA]</scope>
    <source>
        <strain evidence="1">CG1_02_38_13</strain>
    </source>
</reference>
<dbReference type="AlphaFoldDB" id="A0A1J4U0Y2"/>
<proteinExistence type="predicted"/>
<accession>A0A1J4U0Y2</accession>
<name>A0A1J4U0Y2_9BACT</name>
<comment type="caution">
    <text evidence="1">The sequence shown here is derived from an EMBL/GenBank/DDBJ whole genome shotgun (WGS) entry which is preliminary data.</text>
</comment>
<dbReference type="SUPFAM" id="SSF69754">
    <property type="entry name" value="Ribosome binding protein Y (YfiA homologue)"/>
    <property type="match status" value="1"/>
</dbReference>
<protein>
    <recommendedName>
        <fullName evidence="3">Ribosomal subunit interface protein</fullName>
    </recommendedName>
</protein>
<evidence type="ECO:0008006" key="3">
    <source>
        <dbReference type="Google" id="ProtNLM"/>
    </source>
</evidence>
<sequence length="113" mass="13561">MLSITFSFKNIFFRDKKFLEDYFPKKMERFENLLRRFRGAECRLEIRAERFATKSAYMVELVLHIPRHKLMAREDDHTIVEALDLAVDKMIIRLRKLVNKNRKKAGIENDLGD</sequence>
<organism evidence="1 2">
    <name type="scientific">Candidatus Kuenenbacteria bacterium CG1_02_38_13</name>
    <dbReference type="NCBI Taxonomy" id="1805235"/>
    <lineage>
        <taxon>Bacteria</taxon>
        <taxon>Candidatus Kueneniibacteriota</taxon>
    </lineage>
</organism>
<gene>
    <name evidence="1" type="ORF">AUJ29_01090</name>
</gene>
<dbReference type="EMBL" id="MNVB01000026">
    <property type="protein sequence ID" value="OIO17608.1"/>
    <property type="molecule type" value="Genomic_DNA"/>
</dbReference>
<dbReference type="Pfam" id="PF02482">
    <property type="entry name" value="Ribosomal_S30AE"/>
    <property type="match status" value="1"/>
</dbReference>
<evidence type="ECO:0000313" key="2">
    <source>
        <dbReference type="Proteomes" id="UP000182465"/>
    </source>
</evidence>
<dbReference type="Gene3D" id="3.30.160.100">
    <property type="entry name" value="Ribosome hibernation promotion factor-like"/>
    <property type="match status" value="1"/>
</dbReference>
<evidence type="ECO:0000313" key="1">
    <source>
        <dbReference type="EMBL" id="OIO17608.1"/>
    </source>
</evidence>